<organism evidence="5 6">
    <name type="scientific">Actinoallomurus bryophytorum</name>
    <dbReference type="NCBI Taxonomy" id="1490222"/>
    <lineage>
        <taxon>Bacteria</taxon>
        <taxon>Bacillati</taxon>
        <taxon>Actinomycetota</taxon>
        <taxon>Actinomycetes</taxon>
        <taxon>Streptosporangiales</taxon>
        <taxon>Thermomonosporaceae</taxon>
        <taxon>Actinoallomurus</taxon>
    </lineage>
</organism>
<dbReference type="PANTHER" id="PTHR38340:SF1">
    <property type="entry name" value="S-LAYER PROTEIN"/>
    <property type="match status" value="1"/>
</dbReference>
<dbReference type="InterPro" id="IPR011049">
    <property type="entry name" value="Serralysin-like_metalloprot_C"/>
</dbReference>
<evidence type="ECO:0000256" key="4">
    <source>
        <dbReference type="SAM" id="SignalP"/>
    </source>
</evidence>
<feature type="chain" id="PRO_5022064972" evidence="4">
    <location>
        <begin position="26"/>
        <end position="428"/>
    </location>
</feature>
<accession>A0A543CTF4</accession>
<sequence length="428" mass="41296">MRKICLMAAMLLTGVLAAPASPAHAAATCGGLAVTITGTAGDDTITGTQFPDVISAEAGNDVVSGLGEADVVCLGPGNDVFNGGAGDDLVVADATADGADTIIGGDGRDRVDYGARTTQVNVSLDGLVNDGAAGEGDSIGADVESLSGGSAGDVLTGSPSGGLQILGNDGNDTINSGGGGFYQLVGGAGDDFINAGTSTDAVSLLGGDGDDTITGGAGDDTLSGKAGTDTLNGGGGNDRLAGDDNPNDTVGGADTLNGGAGDDILQGHAGNDTLQGGTGNDQIDAGAGNDVIVGGPGDDRIDGSDGDDQSIAESTPDGADVFFGEAGTDTMSYSLRTTAVAVTPDDRADDGAFNEGDNVASTVENITGGQGGDFLFGNDLPNRLFGGNGSDSLNAVDGVSGNDVVDGAQGTGTDTCTADPGDTIRNCP</sequence>
<evidence type="ECO:0000256" key="1">
    <source>
        <dbReference type="ARBA" id="ARBA00004613"/>
    </source>
</evidence>
<keyword evidence="6" id="KW-1185">Reference proteome</keyword>
<dbReference type="Gene3D" id="2.150.10.10">
    <property type="entry name" value="Serralysin-like metalloprotease, C-terminal"/>
    <property type="match status" value="4"/>
</dbReference>
<keyword evidence="4" id="KW-0732">Signal</keyword>
<dbReference type="RefSeq" id="WP_141959887.1">
    <property type="nucleotide sequence ID" value="NZ_VFOZ01000001.1"/>
</dbReference>
<name>A0A543CTF4_9ACTN</name>
<dbReference type="EMBL" id="VFOZ01000001">
    <property type="protein sequence ID" value="TQM00390.1"/>
    <property type="molecule type" value="Genomic_DNA"/>
</dbReference>
<dbReference type="InterPro" id="IPR001343">
    <property type="entry name" value="Hemolysn_Ca-bd"/>
</dbReference>
<evidence type="ECO:0000313" key="5">
    <source>
        <dbReference type="EMBL" id="TQM00390.1"/>
    </source>
</evidence>
<proteinExistence type="predicted"/>
<dbReference type="PRINTS" id="PR00313">
    <property type="entry name" value="CABNDNGRPT"/>
</dbReference>
<comment type="subcellular location">
    <subcellularLocation>
        <location evidence="1">Secreted</location>
    </subcellularLocation>
</comment>
<dbReference type="SUPFAM" id="SSF51120">
    <property type="entry name" value="beta-Roll"/>
    <property type="match status" value="4"/>
</dbReference>
<dbReference type="PROSITE" id="PS00330">
    <property type="entry name" value="HEMOLYSIN_CALCIUM"/>
    <property type="match status" value="1"/>
</dbReference>
<dbReference type="InterPro" id="IPR018511">
    <property type="entry name" value="Hemolysin-typ_Ca-bd_CS"/>
</dbReference>
<dbReference type="Proteomes" id="UP000316096">
    <property type="component" value="Unassembled WGS sequence"/>
</dbReference>
<dbReference type="PANTHER" id="PTHR38340">
    <property type="entry name" value="S-LAYER PROTEIN"/>
    <property type="match status" value="1"/>
</dbReference>
<dbReference type="OrthoDB" id="3281695at2"/>
<dbReference type="GO" id="GO:0005509">
    <property type="term" value="F:calcium ion binding"/>
    <property type="evidence" value="ECO:0007669"/>
    <property type="project" value="InterPro"/>
</dbReference>
<dbReference type="InterPro" id="IPR050557">
    <property type="entry name" value="RTX_toxin/Mannuronan_C5-epim"/>
</dbReference>
<dbReference type="Pfam" id="PF00353">
    <property type="entry name" value="HemolysinCabind"/>
    <property type="match status" value="9"/>
</dbReference>
<evidence type="ECO:0000256" key="2">
    <source>
        <dbReference type="ARBA" id="ARBA00022525"/>
    </source>
</evidence>
<keyword evidence="2" id="KW-0964">Secreted</keyword>
<dbReference type="GO" id="GO:0005576">
    <property type="term" value="C:extracellular region"/>
    <property type="evidence" value="ECO:0007669"/>
    <property type="project" value="UniProtKB-SubCell"/>
</dbReference>
<feature type="signal peptide" evidence="4">
    <location>
        <begin position="1"/>
        <end position="25"/>
    </location>
</feature>
<feature type="region of interest" description="Disordered" evidence="3">
    <location>
        <begin position="215"/>
        <end position="317"/>
    </location>
</feature>
<evidence type="ECO:0000313" key="6">
    <source>
        <dbReference type="Proteomes" id="UP000316096"/>
    </source>
</evidence>
<evidence type="ECO:0000256" key="3">
    <source>
        <dbReference type="SAM" id="MobiDB-lite"/>
    </source>
</evidence>
<gene>
    <name evidence="5" type="ORF">FB559_6102</name>
</gene>
<protein>
    <submittedName>
        <fullName evidence="5">Hemolysin type calcium-binding protein</fullName>
    </submittedName>
</protein>
<comment type="caution">
    <text evidence="5">The sequence shown here is derived from an EMBL/GenBank/DDBJ whole genome shotgun (WGS) entry which is preliminary data.</text>
</comment>
<dbReference type="AlphaFoldDB" id="A0A543CTF4"/>
<reference evidence="5 6" key="1">
    <citation type="submission" date="2019-06" db="EMBL/GenBank/DDBJ databases">
        <title>Sequencing the genomes of 1000 actinobacteria strains.</title>
        <authorList>
            <person name="Klenk H.-P."/>
        </authorList>
    </citation>
    <scope>NUCLEOTIDE SEQUENCE [LARGE SCALE GENOMIC DNA]</scope>
    <source>
        <strain evidence="5 6">DSM 102200</strain>
    </source>
</reference>